<accession>A0A1H5WNK4</accession>
<keyword evidence="1" id="KW-0472">Membrane</keyword>
<reference evidence="3" key="1">
    <citation type="submission" date="2016-10" db="EMBL/GenBank/DDBJ databases">
        <authorList>
            <person name="Varghese N."/>
            <person name="Submissions S."/>
        </authorList>
    </citation>
    <scope>NUCLEOTIDE SEQUENCE [LARGE SCALE GENOMIC DNA]</scope>
    <source>
        <strain evidence="3">DSM 23413</strain>
    </source>
</reference>
<evidence type="ECO:0000313" key="2">
    <source>
        <dbReference type="EMBL" id="SEG01024.1"/>
    </source>
</evidence>
<protein>
    <submittedName>
        <fullName evidence="2">Uncharacterized protein</fullName>
    </submittedName>
</protein>
<evidence type="ECO:0000256" key="1">
    <source>
        <dbReference type="SAM" id="Phobius"/>
    </source>
</evidence>
<sequence>MVTALMAVMILGFIMIVAMFVIRLNDRPERDAMVLPDVITLPEGVKPQAFTVGRGWVAVVTDDDRILIFDAADGTLRQSVTVAPRP</sequence>
<keyword evidence="3" id="KW-1185">Reference proteome</keyword>
<dbReference type="AlphaFoldDB" id="A0A1H5WNK4"/>
<organism evidence="2 3">
    <name type="scientific">Jhaorihella thermophila</name>
    <dbReference type="NCBI Taxonomy" id="488547"/>
    <lineage>
        <taxon>Bacteria</taxon>
        <taxon>Pseudomonadati</taxon>
        <taxon>Pseudomonadota</taxon>
        <taxon>Alphaproteobacteria</taxon>
        <taxon>Rhodobacterales</taxon>
        <taxon>Paracoccaceae</taxon>
        <taxon>Jhaorihella</taxon>
    </lineage>
</organism>
<dbReference type="Pfam" id="PF20082">
    <property type="entry name" value="DUF6476"/>
    <property type="match status" value="1"/>
</dbReference>
<dbReference type="EMBL" id="FNVD01000008">
    <property type="protein sequence ID" value="SEG01024.1"/>
    <property type="molecule type" value="Genomic_DNA"/>
</dbReference>
<proteinExistence type="predicted"/>
<feature type="transmembrane region" description="Helical" evidence="1">
    <location>
        <begin position="6"/>
        <end position="24"/>
    </location>
</feature>
<keyword evidence="1" id="KW-1133">Transmembrane helix</keyword>
<evidence type="ECO:0000313" key="3">
    <source>
        <dbReference type="Proteomes" id="UP000236742"/>
    </source>
</evidence>
<dbReference type="Proteomes" id="UP000236742">
    <property type="component" value="Unassembled WGS sequence"/>
</dbReference>
<keyword evidence="1" id="KW-0812">Transmembrane</keyword>
<dbReference type="InterPro" id="IPR045519">
    <property type="entry name" value="DUF6476"/>
</dbReference>
<gene>
    <name evidence="2" type="ORF">SAMN05421751_108159</name>
</gene>
<name>A0A1H5WNK4_9RHOB</name>